<dbReference type="Proteomes" id="UP001642484">
    <property type="component" value="Unassembled WGS sequence"/>
</dbReference>
<reference evidence="4 5" key="1">
    <citation type="submission" date="2024-02" db="EMBL/GenBank/DDBJ databases">
        <authorList>
            <person name="Chen Y."/>
            <person name="Shah S."/>
            <person name="Dougan E. K."/>
            <person name="Thang M."/>
            <person name="Chan C."/>
        </authorList>
    </citation>
    <scope>NUCLEOTIDE SEQUENCE [LARGE SCALE GENOMIC DNA]</scope>
</reference>
<evidence type="ECO:0000256" key="1">
    <source>
        <dbReference type="SAM" id="MobiDB-lite"/>
    </source>
</evidence>
<sequence>MTPVGRALGSLKHLESLDGLRYLASLQAKGIRRNSKEYEGSVCQGGGGCGDVAESAELGEPGDEIFRFPSQCQPLETTVALSHLNFLWHPLVWAAMWTQFFFLLSGFVLAYAEMMRPAGQQELSVLRYTLRRLRNLYPPYLAILLISMVQWSHSDFEWHTVIFNLLLLQAWFPLIDRQMHPPRPIAVSWVAVAWFLSALMLYWQLLRPAARLARKMSMRVALVSLFGLWLCTILILLAWSLGGVHDSDFMLAILKFGPLGYIHVFLSGVVLARVFVLLVCVDAATGDTPDAETEDFELSTGQLPWILEFGSCLALVIYVLIVMLRLDPWKATGFYAFCHNGGILPIMCLLLLACATEEDAMVPLLTSRVGKMLGRISYCQYLVQTNLEQAVRPWLDLAVQHGIGLWVGLPVYLLTLVFTAYVFEALVSALVRRAQDGKPGSPEGGAACSRSSQNFAHGKARQDLATAAVEKCEGSSIERCYKRLVAKCPFPASWFFTVKTEEARTPPRGRAEQRKPVESPPVAAFPPPRCVGVRVPRGTPRFAPASRPVDADRVDTACQLGRQCRDLSELCKEAAAAEVATLIQRVASSGSDRSGAAREVAQLLLSDDASARAAPAAPPYLRRWHLLRRGRRQLRALRQARRVLALRDELRLMAAWGAWRRRTEVRRMVRSMDCETRVSLQSPRRERERELPQHEEKKLEEKRMLTQVLLHWSLVTFRASRVRQAEWNRRRMRPGLLAVLGRGEAAYRLVLLFASLHAWSEHAAAEPKPLWPGGVPQVLAQTRPAPPATPPSAPRPRLRLCRAAQLSCFFGAWSRLVFQQRAQLAQQRSAQDRAELLRVQMRFALSRELCAERCRSRRQWDRICLLTS</sequence>
<proteinExistence type="predicted"/>
<feature type="transmembrane region" description="Helical" evidence="2">
    <location>
        <begin position="260"/>
        <end position="285"/>
    </location>
</feature>
<feature type="domain" description="Acyltransferase 3" evidence="3">
    <location>
        <begin position="84"/>
        <end position="422"/>
    </location>
</feature>
<name>A0ABP0SF67_9DINO</name>
<feature type="transmembrane region" description="Helical" evidence="2">
    <location>
        <begin position="403"/>
        <end position="423"/>
    </location>
</feature>
<feature type="region of interest" description="Disordered" evidence="1">
    <location>
        <begin position="503"/>
        <end position="523"/>
    </location>
</feature>
<feature type="compositionally biased region" description="Basic and acidic residues" evidence="1">
    <location>
        <begin position="503"/>
        <end position="517"/>
    </location>
</feature>
<organism evidence="4 5">
    <name type="scientific">Durusdinium trenchii</name>
    <dbReference type="NCBI Taxonomy" id="1381693"/>
    <lineage>
        <taxon>Eukaryota</taxon>
        <taxon>Sar</taxon>
        <taxon>Alveolata</taxon>
        <taxon>Dinophyceae</taxon>
        <taxon>Suessiales</taxon>
        <taxon>Symbiodiniaceae</taxon>
        <taxon>Durusdinium</taxon>
    </lineage>
</organism>
<feature type="transmembrane region" description="Helical" evidence="2">
    <location>
        <begin position="187"/>
        <end position="206"/>
    </location>
</feature>
<keyword evidence="2" id="KW-0812">Transmembrane</keyword>
<dbReference type="InterPro" id="IPR002656">
    <property type="entry name" value="Acyl_transf_3_dom"/>
</dbReference>
<feature type="transmembrane region" description="Helical" evidence="2">
    <location>
        <begin position="305"/>
        <end position="326"/>
    </location>
</feature>
<feature type="transmembrane region" description="Helical" evidence="2">
    <location>
        <begin position="91"/>
        <end position="112"/>
    </location>
</feature>
<keyword evidence="2" id="KW-0472">Membrane</keyword>
<feature type="transmembrane region" description="Helical" evidence="2">
    <location>
        <begin position="218"/>
        <end position="239"/>
    </location>
</feature>
<gene>
    <name evidence="4" type="ORF">CCMP2556_LOCUS51509</name>
</gene>
<evidence type="ECO:0000313" key="5">
    <source>
        <dbReference type="Proteomes" id="UP001642484"/>
    </source>
</evidence>
<dbReference type="Pfam" id="PF01757">
    <property type="entry name" value="Acyl_transf_3"/>
    <property type="match status" value="1"/>
</dbReference>
<accession>A0ABP0SF67</accession>
<evidence type="ECO:0000313" key="4">
    <source>
        <dbReference type="EMBL" id="CAK9110895.1"/>
    </source>
</evidence>
<keyword evidence="2" id="KW-1133">Transmembrane helix</keyword>
<feature type="transmembrane region" description="Helical" evidence="2">
    <location>
        <begin position="333"/>
        <end position="353"/>
    </location>
</feature>
<evidence type="ECO:0000256" key="2">
    <source>
        <dbReference type="SAM" id="Phobius"/>
    </source>
</evidence>
<evidence type="ECO:0000259" key="3">
    <source>
        <dbReference type="Pfam" id="PF01757"/>
    </source>
</evidence>
<dbReference type="PANTHER" id="PTHR23028">
    <property type="entry name" value="ACETYLTRANSFERASE"/>
    <property type="match status" value="1"/>
</dbReference>
<dbReference type="InterPro" id="IPR050879">
    <property type="entry name" value="Acyltransferase_3"/>
</dbReference>
<comment type="caution">
    <text evidence="4">The sequence shown here is derived from an EMBL/GenBank/DDBJ whole genome shotgun (WGS) entry which is preliminary data.</text>
</comment>
<dbReference type="EMBL" id="CAXAMN010027472">
    <property type="protein sequence ID" value="CAK9110895.1"/>
    <property type="molecule type" value="Genomic_DNA"/>
</dbReference>
<keyword evidence="5" id="KW-1185">Reference proteome</keyword>
<protein>
    <recommendedName>
        <fullName evidence="3">Acyltransferase 3 domain-containing protein</fullName>
    </recommendedName>
</protein>
<feature type="transmembrane region" description="Helical" evidence="2">
    <location>
        <begin position="133"/>
        <end position="152"/>
    </location>
</feature>